<feature type="transmembrane region" description="Helical" evidence="11">
    <location>
        <begin position="102"/>
        <end position="121"/>
    </location>
</feature>
<dbReference type="AlphaFoldDB" id="A0AAV1BVK6"/>
<reference evidence="15" key="1">
    <citation type="submission" date="2023-03" db="EMBL/GenBank/DDBJ databases">
        <authorList>
            <person name="Julca I."/>
        </authorList>
    </citation>
    <scope>NUCLEOTIDE SEQUENCE</scope>
</reference>
<evidence type="ECO:0000256" key="5">
    <source>
        <dbReference type="ARBA" id="ARBA00022837"/>
    </source>
</evidence>
<evidence type="ECO:0000256" key="11">
    <source>
        <dbReference type="SAM" id="Phobius"/>
    </source>
</evidence>
<feature type="transmembrane region" description="Helical" evidence="11">
    <location>
        <begin position="373"/>
        <end position="397"/>
    </location>
</feature>
<dbReference type="Pfam" id="PF13967">
    <property type="entry name" value="RSN1_TM"/>
    <property type="match status" value="1"/>
</dbReference>
<dbReference type="GO" id="GO:0005886">
    <property type="term" value="C:plasma membrane"/>
    <property type="evidence" value="ECO:0007669"/>
    <property type="project" value="TreeGrafter"/>
</dbReference>
<dbReference type="InterPro" id="IPR045122">
    <property type="entry name" value="Csc1-like"/>
</dbReference>
<dbReference type="EMBL" id="CATKSE010000001">
    <property type="protein sequence ID" value="CAI9086828.1"/>
    <property type="molecule type" value="Genomic_DNA"/>
</dbReference>
<evidence type="ECO:0000313" key="16">
    <source>
        <dbReference type="Proteomes" id="UP001161247"/>
    </source>
</evidence>
<comment type="subcellular location">
    <subcellularLocation>
        <location evidence="1">Membrane</location>
        <topology evidence="1">Multi-pass membrane protein</topology>
    </subcellularLocation>
</comment>
<evidence type="ECO:0000313" key="15">
    <source>
        <dbReference type="EMBL" id="CAI9086828.1"/>
    </source>
</evidence>
<keyword evidence="6 11" id="KW-1133">Transmembrane helix</keyword>
<dbReference type="InterPro" id="IPR003864">
    <property type="entry name" value="CSC1/OSCA1-like_7TM"/>
</dbReference>
<dbReference type="Pfam" id="PF14703">
    <property type="entry name" value="PHM7_cyt"/>
    <property type="match status" value="1"/>
</dbReference>
<dbReference type="PANTHER" id="PTHR13018">
    <property type="entry name" value="PROBABLE MEMBRANE PROTEIN DUF221-RELATED"/>
    <property type="match status" value="1"/>
</dbReference>
<feature type="domain" description="CSC1/OSCA1-like N-terminal transmembrane" evidence="13">
    <location>
        <begin position="10"/>
        <end position="176"/>
    </location>
</feature>
<evidence type="ECO:0000256" key="8">
    <source>
        <dbReference type="ARBA" id="ARBA00023136"/>
    </source>
</evidence>
<feature type="domain" description="CSC1/OSCA1-like 7TM region" evidence="12">
    <location>
        <begin position="371"/>
        <end position="643"/>
    </location>
</feature>
<evidence type="ECO:0000256" key="7">
    <source>
        <dbReference type="ARBA" id="ARBA00023065"/>
    </source>
</evidence>
<feature type="transmembrane region" description="Helical" evidence="11">
    <location>
        <begin position="417"/>
        <end position="444"/>
    </location>
</feature>
<dbReference type="InterPro" id="IPR032880">
    <property type="entry name" value="CSC1/OSCA1-like_N"/>
</dbReference>
<dbReference type="PANTHER" id="PTHR13018:SF93">
    <property type="entry name" value="PROTEIN OSCA1"/>
    <property type="match status" value="1"/>
</dbReference>
<feature type="transmembrane region" description="Helical" evidence="11">
    <location>
        <begin position="156"/>
        <end position="174"/>
    </location>
</feature>
<dbReference type="Proteomes" id="UP001161247">
    <property type="component" value="Unassembled WGS sequence"/>
</dbReference>
<feature type="compositionally biased region" description="Low complexity" evidence="10">
    <location>
        <begin position="747"/>
        <end position="764"/>
    </location>
</feature>
<dbReference type="InterPro" id="IPR027815">
    <property type="entry name" value="CSC1/OSCA1-like_cyt"/>
</dbReference>
<dbReference type="Pfam" id="PF02714">
    <property type="entry name" value="RSN1_7TM"/>
    <property type="match status" value="1"/>
</dbReference>
<dbReference type="GO" id="GO:0005227">
    <property type="term" value="F:calcium-activated cation channel activity"/>
    <property type="evidence" value="ECO:0007669"/>
    <property type="project" value="InterPro"/>
</dbReference>
<keyword evidence="3" id="KW-0813">Transport</keyword>
<evidence type="ECO:0000256" key="2">
    <source>
        <dbReference type="ARBA" id="ARBA00007779"/>
    </source>
</evidence>
<keyword evidence="4 11" id="KW-0812">Transmembrane</keyword>
<keyword evidence="8 11" id="KW-0472">Membrane</keyword>
<evidence type="ECO:0000259" key="12">
    <source>
        <dbReference type="Pfam" id="PF02714"/>
    </source>
</evidence>
<feature type="region of interest" description="Disordered" evidence="10">
    <location>
        <begin position="718"/>
        <end position="773"/>
    </location>
</feature>
<keyword evidence="7" id="KW-0406">Ion transport</keyword>
<organism evidence="15 16">
    <name type="scientific">Oldenlandia corymbosa var. corymbosa</name>
    <dbReference type="NCBI Taxonomy" id="529605"/>
    <lineage>
        <taxon>Eukaryota</taxon>
        <taxon>Viridiplantae</taxon>
        <taxon>Streptophyta</taxon>
        <taxon>Embryophyta</taxon>
        <taxon>Tracheophyta</taxon>
        <taxon>Spermatophyta</taxon>
        <taxon>Magnoliopsida</taxon>
        <taxon>eudicotyledons</taxon>
        <taxon>Gunneridae</taxon>
        <taxon>Pentapetalae</taxon>
        <taxon>asterids</taxon>
        <taxon>lamiids</taxon>
        <taxon>Gentianales</taxon>
        <taxon>Rubiaceae</taxon>
        <taxon>Rubioideae</taxon>
        <taxon>Spermacoceae</taxon>
        <taxon>Hedyotis-Oldenlandia complex</taxon>
        <taxon>Oldenlandia</taxon>
    </lineage>
</organism>
<feature type="transmembrane region" description="Helical" evidence="11">
    <location>
        <begin position="465"/>
        <end position="484"/>
    </location>
</feature>
<comment type="caution">
    <text evidence="15">The sequence shown here is derived from an EMBL/GenBank/DDBJ whole genome shotgun (WGS) entry which is preliminary data.</text>
</comment>
<feature type="domain" description="CSC1/OSCA1-like cytosolic" evidence="14">
    <location>
        <begin position="198"/>
        <end position="360"/>
    </location>
</feature>
<evidence type="ECO:0000259" key="14">
    <source>
        <dbReference type="Pfam" id="PF14703"/>
    </source>
</evidence>
<protein>
    <submittedName>
        <fullName evidence="15">OLC1v1020746C1</fullName>
    </submittedName>
</protein>
<proteinExistence type="inferred from homology"/>
<feature type="transmembrane region" description="Helical" evidence="11">
    <location>
        <begin position="12"/>
        <end position="31"/>
    </location>
</feature>
<accession>A0AAV1BVK6</accession>
<evidence type="ECO:0000256" key="10">
    <source>
        <dbReference type="SAM" id="MobiDB-lite"/>
    </source>
</evidence>
<evidence type="ECO:0000259" key="13">
    <source>
        <dbReference type="Pfam" id="PF13967"/>
    </source>
</evidence>
<sequence>MATSLGDIGLSAGINLLTALIFLIAFAILRLQPFNDRVYFPKWYLKGLRNSPTHSGALVSKFVNLDWRAYIRFLNWMPDALRMPEPELIEHAGLDSAVYLRIYLLGLKVFVPITLLVWAILVPVNWTNQTLAKSGVDFGEIDKLSISNIPLGSQRFWTHIIMAYALTVWTCYVLKNEYAKVASMRLHFIATEKRRPDQFTVLVKNVPPDPDESISETVEHFFLVNHPDNYLTHQVVCNANKLAKLVAEKKSKQNWLDYYQLKYARNQEQRPTTKTGFLGLFGEKVDAIDHQTAEIERLTKEIAAERERVLSDPKCIMPAAFVSFKTRWGAAVCAQTQQSRNPTLWLTGWASEPRDVYWPNLAIPYVSLSVRKLIISVAFFFLTFFFMIPITFVQSLANIESIEKRAKFLKPIIEIGFIKSFIQGFLPGIALKIFLILLPTILMMMSKFEGLLSISTLERRSASKYYIFNFVNVFLGSIILGTAFQQLDSFLKQSANDIPKTIGVAIPMKASFFITYIMVDGWAGIAGEILRLKPLIIFHLKNFFLVKTEKDREEAMDPGSLGFDTGEPQIQFYFLLGLVYAVVTPLLLPFILVFFGLAYVVFRHQIINVYNQEYESAAAFWPDVHGRVIYALVISQVLLMGLMSTKHAASTTPFLIALPILTITFHHYCKGRYEPAFIRYPLQEAMRKDTLERAREPNLNLKSYLQNAYIHPVFKNDDDDSDDDESFQKLEESVLVPTKRQSRRNTPAPSKISGGSSPSLPPDGVVYDDKTYP</sequence>
<feature type="transmembrane region" description="Helical" evidence="11">
    <location>
        <begin position="651"/>
        <end position="669"/>
    </location>
</feature>
<evidence type="ECO:0000256" key="6">
    <source>
        <dbReference type="ARBA" id="ARBA00022989"/>
    </source>
</evidence>
<evidence type="ECO:0000256" key="3">
    <source>
        <dbReference type="ARBA" id="ARBA00022448"/>
    </source>
</evidence>
<feature type="transmembrane region" description="Helical" evidence="11">
    <location>
        <begin position="572"/>
        <end position="602"/>
    </location>
</feature>
<keyword evidence="16" id="KW-1185">Reference proteome</keyword>
<keyword evidence="9" id="KW-0407">Ion channel</keyword>
<evidence type="ECO:0000256" key="9">
    <source>
        <dbReference type="ARBA" id="ARBA00023303"/>
    </source>
</evidence>
<keyword evidence="5" id="KW-0106">Calcium</keyword>
<evidence type="ECO:0000256" key="1">
    <source>
        <dbReference type="ARBA" id="ARBA00004141"/>
    </source>
</evidence>
<comment type="similarity">
    <text evidence="2">Belongs to the CSC1 (TC 1.A.17) family.</text>
</comment>
<evidence type="ECO:0000256" key="4">
    <source>
        <dbReference type="ARBA" id="ARBA00022692"/>
    </source>
</evidence>
<gene>
    <name evidence="15" type="ORF">OLC1_LOCUS24819</name>
</gene>
<name>A0AAV1BVK6_OLDCO</name>